<dbReference type="OrthoDB" id="9808843at2"/>
<dbReference type="InterPro" id="IPR001789">
    <property type="entry name" value="Sig_transdc_resp-reg_receiver"/>
</dbReference>
<accession>A0A4U5WCZ0</accession>
<feature type="modified residue" description="4-aspartylphosphate" evidence="5">
    <location>
        <position position="88"/>
    </location>
</feature>
<keyword evidence="3" id="KW-0238">DNA-binding</keyword>
<sequence>MHDAPTTARAHPAPRTGPGDTAPHGVPAPRAGAQRVRILLADDHALVRRGVRLILDQEPDLQVIAEAGDGAEAVDRARTHDLDLAVLDITMPRLTGLQAARELAAVRPGLRILMLTMHDNEQYFFQALKAGACGYVLKSVADRDLVAACRAAMRDEPFLYPGAVTALIRTYLDRTHHAEEAPDRILTPREEEVLKLVAEGHSSKEIAGLLFISVKTVQRHRANLLHKLGLRDRLELTRYAIRAGLIEP</sequence>
<keyword evidence="10" id="KW-1185">Reference proteome</keyword>
<dbReference type="SUPFAM" id="SSF52172">
    <property type="entry name" value="CheY-like"/>
    <property type="match status" value="1"/>
</dbReference>
<evidence type="ECO:0000256" key="1">
    <source>
        <dbReference type="ARBA" id="ARBA00022553"/>
    </source>
</evidence>
<dbReference type="PRINTS" id="PR00038">
    <property type="entry name" value="HTHLUXR"/>
</dbReference>
<gene>
    <name evidence="9" type="ORF">E4U91_02330</name>
</gene>
<feature type="domain" description="HTH luxR-type" evidence="7">
    <location>
        <begin position="179"/>
        <end position="244"/>
    </location>
</feature>
<dbReference type="Proteomes" id="UP000305929">
    <property type="component" value="Unassembled WGS sequence"/>
</dbReference>
<dbReference type="InterPro" id="IPR058245">
    <property type="entry name" value="NreC/VraR/RcsB-like_REC"/>
</dbReference>
<dbReference type="PROSITE" id="PS00622">
    <property type="entry name" value="HTH_LUXR_1"/>
    <property type="match status" value="1"/>
</dbReference>
<dbReference type="Pfam" id="PF00196">
    <property type="entry name" value="GerE"/>
    <property type="match status" value="1"/>
</dbReference>
<organism evidence="9 10">
    <name type="scientific">Streptomyces lasalocidi</name>
    <name type="common">Streptomyces lasaliensis</name>
    <dbReference type="NCBI Taxonomy" id="324833"/>
    <lineage>
        <taxon>Bacteria</taxon>
        <taxon>Bacillati</taxon>
        <taxon>Actinomycetota</taxon>
        <taxon>Actinomycetes</taxon>
        <taxon>Kitasatosporales</taxon>
        <taxon>Streptomycetaceae</taxon>
        <taxon>Streptomyces</taxon>
    </lineage>
</organism>
<feature type="compositionally biased region" description="Low complexity" evidence="6">
    <location>
        <begin position="1"/>
        <end position="19"/>
    </location>
</feature>
<evidence type="ECO:0000256" key="3">
    <source>
        <dbReference type="ARBA" id="ARBA00023125"/>
    </source>
</evidence>
<dbReference type="CDD" id="cd06170">
    <property type="entry name" value="LuxR_C_like"/>
    <property type="match status" value="1"/>
</dbReference>
<feature type="region of interest" description="Disordered" evidence="6">
    <location>
        <begin position="1"/>
        <end position="29"/>
    </location>
</feature>
<evidence type="ECO:0000256" key="4">
    <source>
        <dbReference type="ARBA" id="ARBA00023163"/>
    </source>
</evidence>
<name>A0A4U5WCZ0_STRLS</name>
<evidence type="ECO:0000256" key="2">
    <source>
        <dbReference type="ARBA" id="ARBA00023015"/>
    </source>
</evidence>
<comment type="caution">
    <text evidence="9">The sequence shown here is derived from an EMBL/GenBank/DDBJ whole genome shotgun (WGS) entry which is preliminary data.</text>
</comment>
<evidence type="ECO:0000256" key="5">
    <source>
        <dbReference type="PROSITE-ProRule" id="PRU00169"/>
    </source>
</evidence>
<evidence type="ECO:0000259" key="7">
    <source>
        <dbReference type="PROSITE" id="PS50043"/>
    </source>
</evidence>
<evidence type="ECO:0000256" key="6">
    <source>
        <dbReference type="SAM" id="MobiDB-lite"/>
    </source>
</evidence>
<keyword evidence="4" id="KW-0804">Transcription</keyword>
<dbReference type="InterPro" id="IPR039420">
    <property type="entry name" value="WalR-like"/>
</dbReference>
<dbReference type="PROSITE" id="PS50110">
    <property type="entry name" value="RESPONSE_REGULATORY"/>
    <property type="match status" value="1"/>
</dbReference>
<dbReference type="InterPro" id="IPR016032">
    <property type="entry name" value="Sig_transdc_resp-reg_C-effctor"/>
</dbReference>
<evidence type="ECO:0000259" key="8">
    <source>
        <dbReference type="PROSITE" id="PS50110"/>
    </source>
</evidence>
<protein>
    <submittedName>
        <fullName evidence="9">Response regulator transcription factor</fullName>
    </submittedName>
</protein>
<dbReference type="SUPFAM" id="SSF46894">
    <property type="entry name" value="C-terminal effector domain of the bipartite response regulators"/>
    <property type="match status" value="1"/>
</dbReference>
<proteinExistence type="predicted"/>
<dbReference type="GO" id="GO:0006355">
    <property type="term" value="P:regulation of DNA-templated transcription"/>
    <property type="evidence" value="ECO:0007669"/>
    <property type="project" value="InterPro"/>
</dbReference>
<evidence type="ECO:0000313" key="10">
    <source>
        <dbReference type="Proteomes" id="UP000305929"/>
    </source>
</evidence>
<reference evidence="9 10" key="1">
    <citation type="submission" date="2019-04" db="EMBL/GenBank/DDBJ databases">
        <title>Streptomyces lasaliensis sp. nov., an Actinomycete isolated from soil which produces the polyether antibiotic lasalocid.</title>
        <authorList>
            <person name="Erwin G."/>
            <person name="Haber C."/>
        </authorList>
    </citation>
    <scope>NUCLEOTIDE SEQUENCE [LARGE SCALE GENOMIC DNA]</scope>
    <source>
        <strain evidence="9 10">X-537</strain>
    </source>
</reference>
<dbReference type="CDD" id="cd17535">
    <property type="entry name" value="REC_NarL-like"/>
    <property type="match status" value="1"/>
</dbReference>
<dbReference type="PANTHER" id="PTHR43214">
    <property type="entry name" value="TWO-COMPONENT RESPONSE REGULATOR"/>
    <property type="match status" value="1"/>
</dbReference>
<dbReference type="RefSeq" id="WP_137304969.1">
    <property type="nucleotide sequence ID" value="NZ_SZNQ01000001.1"/>
</dbReference>
<dbReference type="GO" id="GO:0000160">
    <property type="term" value="P:phosphorelay signal transduction system"/>
    <property type="evidence" value="ECO:0007669"/>
    <property type="project" value="InterPro"/>
</dbReference>
<dbReference type="PANTHER" id="PTHR43214:SF24">
    <property type="entry name" value="TRANSCRIPTIONAL REGULATORY PROTEIN NARL-RELATED"/>
    <property type="match status" value="1"/>
</dbReference>
<evidence type="ECO:0000313" key="9">
    <source>
        <dbReference type="EMBL" id="TKS99071.1"/>
    </source>
</evidence>
<dbReference type="InterPro" id="IPR011006">
    <property type="entry name" value="CheY-like_superfamily"/>
</dbReference>
<keyword evidence="1 5" id="KW-0597">Phosphoprotein</keyword>
<dbReference type="EMBL" id="SZNQ01000001">
    <property type="protein sequence ID" value="TKS99071.1"/>
    <property type="molecule type" value="Genomic_DNA"/>
</dbReference>
<dbReference type="AlphaFoldDB" id="A0A4U5WCZ0"/>
<dbReference type="PROSITE" id="PS50043">
    <property type="entry name" value="HTH_LUXR_2"/>
    <property type="match status" value="1"/>
</dbReference>
<dbReference type="SMART" id="SM00421">
    <property type="entry name" value="HTH_LUXR"/>
    <property type="match status" value="1"/>
</dbReference>
<dbReference type="Gene3D" id="3.40.50.2300">
    <property type="match status" value="1"/>
</dbReference>
<dbReference type="GO" id="GO:0003677">
    <property type="term" value="F:DNA binding"/>
    <property type="evidence" value="ECO:0007669"/>
    <property type="project" value="UniProtKB-KW"/>
</dbReference>
<dbReference type="SMART" id="SM00448">
    <property type="entry name" value="REC"/>
    <property type="match status" value="1"/>
</dbReference>
<keyword evidence="2" id="KW-0805">Transcription regulation</keyword>
<dbReference type="InterPro" id="IPR000792">
    <property type="entry name" value="Tscrpt_reg_LuxR_C"/>
</dbReference>
<feature type="domain" description="Response regulatory" evidence="8">
    <location>
        <begin position="37"/>
        <end position="153"/>
    </location>
</feature>
<dbReference type="Pfam" id="PF00072">
    <property type="entry name" value="Response_reg"/>
    <property type="match status" value="1"/>
</dbReference>